<sequence>MGKLRDNRLNEWTPFQCDLIKELRKTVTVYALNAPFTQSLLEKVMTGHLLTPFDLRQVAAMILTPTQQLLWEQKWRESCEVATLSNLGRQDGDSLAGVGIPQLMGTDPLLDPRLQATLDPNVLRQSAALALQAMLRLPEVGKPEQLFTSIRQGLEEPYMQFIDRLTDVLDKQIENREAKEALILKLAMENANMDCKKLLQALPVNSTLVQMIKACN</sequence>
<keyword evidence="3" id="KW-1185">Reference proteome</keyword>
<reference evidence="2 3" key="1">
    <citation type="journal article" date="2023" name="J. Hered.">
        <title>Chromosome-level genome of the wood stork (Mycteria americana) provides insight into avian chromosome evolution.</title>
        <authorList>
            <person name="Flamio R. Jr."/>
            <person name="Ramstad K.M."/>
        </authorList>
    </citation>
    <scope>NUCLEOTIDE SEQUENCE [LARGE SCALE GENOMIC DNA]</scope>
    <source>
        <strain evidence="2">JAX WOST 10</strain>
    </source>
</reference>
<comment type="caution">
    <text evidence="2">The sequence shown here is derived from an EMBL/GenBank/DDBJ whole genome shotgun (WGS) entry which is preliminary data.</text>
</comment>
<proteinExistence type="predicted"/>
<gene>
    <name evidence="2" type="ORF">QYF61_013003</name>
</gene>
<dbReference type="GO" id="GO:0016032">
    <property type="term" value="P:viral process"/>
    <property type="evidence" value="ECO:0007669"/>
    <property type="project" value="InterPro"/>
</dbReference>
<dbReference type="Gene3D" id="1.10.375.10">
    <property type="entry name" value="Human Immunodeficiency Virus Type 1 Capsid Protein"/>
    <property type="match status" value="1"/>
</dbReference>
<dbReference type="InterPro" id="IPR045345">
    <property type="entry name" value="Gag_p24_C"/>
</dbReference>
<dbReference type="Proteomes" id="UP001333110">
    <property type="component" value="Unassembled WGS sequence"/>
</dbReference>
<accession>A0AAN7RVN9</accession>
<dbReference type="SUPFAM" id="SSF47353">
    <property type="entry name" value="Retrovirus capsid dimerization domain-like"/>
    <property type="match status" value="1"/>
</dbReference>
<evidence type="ECO:0000259" key="1">
    <source>
        <dbReference type="Pfam" id="PF19317"/>
    </source>
</evidence>
<dbReference type="PANTHER" id="PTHR40389">
    <property type="entry name" value="ENDOGENOUS RETROVIRUS GROUP K MEMBER 24 GAG POLYPROTEIN-RELATED"/>
    <property type="match status" value="1"/>
</dbReference>
<dbReference type="Gene3D" id="1.10.1200.30">
    <property type="match status" value="1"/>
</dbReference>
<dbReference type="EMBL" id="JAUNZN010000004">
    <property type="protein sequence ID" value="KAK4822304.1"/>
    <property type="molecule type" value="Genomic_DNA"/>
</dbReference>
<dbReference type="Pfam" id="PF19317">
    <property type="entry name" value="Gag_p24_C"/>
    <property type="match status" value="1"/>
</dbReference>
<dbReference type="InterPro" id="IPR050195">
    <property type="entry name" value="Primate_lentivir_Gag_pol-like"/>
</dbReference>
<dbReference type="PANTHER" id="PTHR40389:SF3">
    <property type="entry name" value="IGE-BINDING PROTEIN"/>
    <property type="match status" value="1"/>
</dbReference>
<feature type="domain" description="Retroviral nucleocapsid Gag protein p24 C-terminal" evidence="1">
    <location>
        <begin position="147"/>
        <end position="214"/>
    </location>
</feature>
<dbReference type="Pfam" id="PF00607">
    <property type="entry name" value="Gag_p24"/>
    <property type="match status" value="1"/>
</dbReference>
<evidence type="ECO:0000313" key="2">
    <source>
        <dbReference type="EMBL" id="KAK4822304.1"/>
    </source>
</evidence>
<evidence type="ECO:0000313" key="3">
    <source>
        <dbReference type="Proteomes" id="UP001333110"/>
    </source>
</evidence>
<protein>
    <recommendedName>
        <fullName evidence="1">Retroviral nucleocapsid Gag protein p24 C-terminal domain-containing protein</fullName>
    </recommendedName>
</protein>
<dbReference type="InterPro" id="IPR008916">
    <property type="entry name" value="Retrov_capsid_C"/>
</dbReference>
<organism evidence="2 3">
    <name type="scientific">Mycteria americana</name>
    <name type="common">Wood stork</name>
    <dbReference type="NCBI Taxonomy" id="33587"/>
    <lineage>
        <taxon>Eukaryota</taxon>
        <taxon>Metazoa</taxon>
        <taxon>Chordata</taxon>
        <taxon>Craniata</taxon>
        <taxon>Vertebrata</taxon>
        <taxon>Euteleostomi</taxon>
        <taxon>Archelosauria</taxon>
        <taxon>Archosauria</taxon>
        <taxon>Dinosauria</taxon>
        <taxon>Saurischia</taxon>
        <taxon>Theropoda</taxon>
        <taxon>Coelurosauria</taxon>
        <taxon>Aves</taxon>
        <taxon>Neognathae</taxon>
        <taxon>Neoaves</taxon>
        <taxon>Aequornithes</taxon>
        <taxon>Ciconiiformes</taxon>
        <taxon>Ciconiidae</taxon>
        <taxon>Mycteria</taxon>
    </lineage>
</organism>
<dbReference type="AlphaFoldDB" id="A0AAN7RVN9"/>
<dbReference type="SUPFAM" id="SSF47943">
    <property type="entry name" value="Retrovirus capsid protein, N-terminal core domain"/>
    <property type="match status" value="1"/>
</dbReference>
<name>A0AAN7RVN9_MYCAM</name>
<dbReference type="InterPro" id="IPR008919">
    <property type="entry name" value="Retrov_capsid_N"/>
</dbReference>